<keyword evidence="1" id="KW-0472">Membrane</keyword>
<evidence type="ECO:0000256" key="1">
    <source>
        <dbReference type="SAM" id="Phobius"/>
    </source>
</evidence>
<keyword evidence="1" id="KW-1133">Transmembrane helix</keyword>
<proteinExistence type="predicted"/>
<dbReference type="Gene3D" id="3.90.550.10">
    <property type="entry name" value="Spore Coat Polysaccharide Biosynthesis Protein SpsA, Chain A"/>
    <property type="match status" value="1"/>
</dbReference>
<dbReference type="SUPFAM" id="SSF53448">
    <property type="entry name" value="Nucleotide-diphospho-sugar transferases"/>
    <property type="match status" value="1"/>
</dbReference>
<dbReference type="PANTHER" id="PTHR11183">
    <property type="entry name" value="GLYCOGENIN SUBFAMILY MEMBER"/>
    <property type="match status" value="1"/>
</dbReference>
<gene>
    <name evidence="2" type="ORF">RDB_LOCUS85341</name>
</gene>
<dbReference type="InterPro" id="IPR050587">
    <property type="entry name" value="GNT1/Glycosyltrans_8"/>
</dbReference>
<evidence type="ECO:0000313" key="3">
    <source>
        <dbReference type="Proteomes" id="UP000663827"/>
    </source>
</evidence>
<protein>
    <recommendedName>
        <fullName evidence="4">Glucose N-acetyltransferase 1</fullName>
    </recommendedName>
</protein>
<sequence length="388" mass="43965">MDYYSAHFFGETQRKKLRNPFLILILGGASALLLVSWSIWHYVITHSSSLNDQGVHSSLQFGMSSNITNPLPASVSDQCKPTVAPVFGHNATNTSYWPFPHLGGGTPTKFAYVLYATEKEYLCNCLINFRQLRQLNVAAELALIFPAPWIDKYPSGSVNPIRRMLDKAQNEYRVNLHPLELWSTGRGDHTWANSLTKLHIFGLTSYTRIVYLDSDGIVLNNLDHLFLAPQARIALPRAYWLEEGVLASHIMVITPSDTLMNRVRDTVKATNGFDMEAINKISASSAMILPHRRYALLTGEFRKADHSRYLSDEGPGAEWDPQAELSSAFFVHFSDWPLPKPWIKAGTDLIESTQPACDPKEKVECWNRKHWHGIYNLYNQLKDEVCVE</sequence>
<name>A0A8H3HPF5_9AGAM</name>
<feature type="transmembrane region" description="Helical" evidence="1">
    <location>
        <begin position="21"/>
        <end position="43"/>
    </location>
</feature>
<dbReference type="Proteomes" id="UP000663827">
    <property type="component" value="Unassembled WGS sequence"/>
</dbReference>
<organism evidence="2 3">
    <name type="scientific">Rhizoctonia solani</name>
    <dbReference type="NCBI Taxonomy" id="456999"/>
    <lineage>
        <taxon>Eukaryota</taxon>
        <taxon>Fungi</taxon>
        <taxon>Dikarya</taxon>
        <taxon>Basidiomycota</taxon>
        <taxon>Agaricomycotina</taxon>
        <taxon>Agaricomycetes</taxon>
        <taxon>Cantharellales</taxon>
        <taxon>Ceratobasidiaceae</taxon>
        <taxon>Rhizoctonia</taxon>
    </lineage>
</organism>
<keyword evidence="1" id="KW-0812">Transmembrane</keyword>
<dbReference type="EMBL" id="CAJNJQ010001743">
    <property type="protein sequence ID" value="CAE7147895.1"/>
    <property type="molecule type" value="Genomic_DNA"/>
</dbReference>
<comment type="caution">
    <text evidence="2">The sequence shown here is derived from an EMBL/GenBank/DDBJ whole genome shotgun (WGS) entry which is preliminary data.</text>
</comment>
<evidence type="ECO:0000313" key="2">
    <source>
        <dbReference type="EMBL" id="CAE7147895.1"/>
    </source>
</evidence>
<dbReference type="InterPro" id="IPR029044">
    <property type="entry name" value="Nucleotide-diphossugar_trans"/>
</dbReference>
<accession>A0A8H3HPF5</accession>
<dbReference type="AlphaFoldDB" id="A0A8H3HPF5"/>
<reference evidence="2" key="1">
    <citation type="submission" date="2021-01" db="EMBL/GenBank/DDBJ databases">
        <authorList>
            <person name="Kaushik A."/>
        </authorList>
    </citation>
    <scope>NUCLEOTIDE SEQUENCE</scope>
    <source>
        <strain evidence="2">AG5</strain>
    </source>
</reference>
<evidence type="ECO:0008006" key="4">
    <source>
        <dbReference type="Google" id="ProtNLM"/>
    </source>
</evidence>